<evidence type="ECO:0000313" key="3">
    <source>
        <dbReference type="Proteomes" id="UP000054270"/>
    </source>
</evidence>
<feature type="chain" id="PRO_5002249108" description="Secreted protein" evidence="1">
    <location>
        <begin position="24"/>
        <end position="135"/>
    </location>
</feature>
<name>A0A0D2P4X8_HYPSF</name>
<sequence>MPCRHCFVVVYLLLLLIPRRVSSPSFSIPACHVLYLQVVRTPTIWPIASLYYSRPVQNPQSGIAVSTGISNEVDVFHHGLVLREMAPQKANKRPSCRPSQCSNCFVYKLFCLRRVDLHLCHYMQVLPPVGSQGVL</sequence>
<protein>
    <recommendedName>
        <fullName evidence="4">Secreted protein</fullName>
    </recommendedName>
</protein>
<keyword evidence="3" id="KW-1185">Reference proteome</keyword>
<evidence type="ECO:0008006" key="4">
    <source>
        <dbReference type="Google" id="ProtNLM"/>
    </source>
</evidence>
<organism evidence="2 3">
    <name type="scientific">Hypholoma sublateritium (strain FD-334 SS-4)</name>
    <dbReference type="NCBI Taxonomy" id="945553"/>
    <lineage>
        <taxon>Eukaryota</taxon>
        <taxon>Fungi</taxon>
        <taxon>Dikarya</taxon>
        <taxon>Basidiomycota</taxon>
        <taxon>Agaricomycotina</taxon>
        <taxon>Agaricomycetes</taxon>
        <taxon>Agaricomycetidae</taxon>
        <taxon>Agaricales</taxon>
        <taxon>Agaricineae</taxon>
        <taxon>Strophariaceae</taxon>
        <taxon>Hypholoma</taxon>
    </lineage>
</organism>
<evidence type="ECO:0000256" key="1">
    <source>
        <dbReference type="SAM" id="SignalP"/>
    </source>
</evidence>
<dbReference type="Proteomes" id="UP000054270">
    <property type="component" value="Unassembled WGS sequence"/>
</dbReference>
<keyword evidence="1" id="KW-0732">Signal</keyword>
<gene>
    <name evidence="2" type="ORF">HYPSUDRAFT_341784</name>
</gene>
<dbReference type="EMBL" id="KN817529">
    <property type="protein sequence ID" value="KJA25979.1"/>
    <property type="molecule type" value="Genomic_DNA"/>
</dbReference>
<accession>A0A0D2P4X8</accession>
<reference evidence="3" key="1">
    <citation type="submission" date="2014-04" db="EMBL/GenBank/DDBJ databases">
        <title>Evolutionary Origins and Diversification of the Mycorrhizal Mutualists.</title>
        <authorList>
            <consortium name="DOE Joint Genome Institute"/>
            <consortium name="Mycorrhizal Genomics Consortium"/>
            <person name="Kohler A."/>
            <person name="Kuo A."/>
            <person name="Nagy L.G."/>
            <person name="Floudas D."/>
            <person name="Copeland A."/>
            <person name="Barry K.W."/>
            <person name="Cichocki N."/>
            <person name="Veneault-Fourrey C."/>
            <person name="LaButti K."/>
            <person name="Lindquist E.A."/>
            <person name="Lipzen A."/>
            <person name="Lundell T."/>
            <person name="Morin E."/>
            <person name="Murat C."/>
            <person name="Riley R."/>
            <person name="Ohm R."/>
            <person name="Sun H."/>
            <person name="Tunlid A."/>
            <person name="Henrissat B."/>
            <person name="Grigoriev I.V."/>
            <person name="Hibbett D.S."/>
            <person name="Martin F."/>
        </authorList>
    </citation>
    <scope>NUCLEOTIDE SEQUENCE [LARGE SCALE GENOMIC DNA]</scope>
    <source>
        <strain evidence="3">FD-334 SS-4</strain>
    </source>
</reference>
<evidence type="ECO:0000313" key="2">
    <source>
        <dbReference type="EMBL" id="KJA25979.1"/>
    </source>
</evidence>
<proteinExistence type="predicted"/>
<feature type="signal peptide" evidence="1">
    <location>
        <begin position="1"/>
        <end position="23"/>
    </location>
</feature>
<dbReference type="AlphaFoldDB" id="A0A0D2P4X8"/>